<name>A0ABX0J0D7_9FLAO</name>
<keyword evidence="2" id="KW-1185">Reference proteome</keyword>
<reference evidence="2" key="1">
    <citation type="submission" date="2019-05" db="EMBL/GenBank/DDBJ databases">
        <title>Flavobacterium profundi sp. nov., isolated from a deep-sea seamount.</title>
        <authorList>
            <person name="Zhang D.-C."/>
        </authorList>
    </citation>
    <scope>NUCLEOTIDE SEQUENCE [LARGE SCALE GENOMIC DNA]</scope>
    <source>
        <strain evidence="2">EC11</strain>
    </source>
</reference>
<dbReference type="Proteomes" id="UP000817854">
    <property type="component" value="Unassembled WGS sequence"/>
</dbReference>
<comment type="caution">
    <text evidence="1">The sequence shown here is derived from an EMBL/GenBank/DDBJ whole genome shotgun (WGS) entry which is preliminary data.</text>
</comment>
<evidence type="ECO:0000313" key="1">
    <source>
        <dbReference type="EMBL" id="NHN27420.1"/>
    </source>
</evidence>
<gene>
    <name evidence="1" type="ORF">FIA58_017205</name>
</gene>
<organism evidence="1 2">
    <name type="scientific">Flavobacterium jejuense</name>
    <dbReference type="NCBI Taxonomy" id="1544455"/>
    <lineage>
        <taxon>Bacteria</taxon>
        <taxon>Pseudomonadati</taxon>
        <taxon>Bacteroidota</taxon>
        <taxon>Flavobacteriia</taxon>
        <taxon>Flavobacteriales</taxon>
        <taxon>Flavobacteriaceae</taxon>
        <taxon>Flavobacterium</taxon>
    </lineage>
</organism>
<evidence type="ECO:0000313" key="2">
    <source>
        <dbReference type="Proteomes" id="UP000817854"/>
    </source>
</evidence>
<reference evidence="1 2" key="2">
    <citation type="submission" date="2019-05" db="EMBL/GenBank/DDBJ databases">
        <authorList>
            <person name="Lianzixin W."/>
        </authorList>
    </citation>
    <scope>NUCLEOTIDE SEQUENCE [LARGE SCALE GENOMIC DNA]</scope>
    <source>
        <strain evidence="1 2">EC11</strain>
    </source>
</reference>
<dbReference type="RefSeq" id="WP_140963936.1">
    <property type="nucleotide sequence ID" value="NZ_VEVQ02000014.1"/>
</dbReference>
<dbReference type="EMBL" id="VEVQ02000014">
    <property type="protein sequence ID" value="NHN27420.1"/>
    <property type="molecule type" value="Genomic_DNA"/>
</dbReference>
<proteinExistence type="predicted"/>
<sequence length="150" mass="17877">MDKHKILSLKIEDDRVGDFVLGMCFDSFENKFLKPDYFYYDKFLTVNSVFPSKTKYVFFDSICCWFDVKFGNLERIDLYNDFSGVYKKTVSLNKKLSCIKQLKIELKYDEDCVELINDWKLYIVVDEDLTILNSIEDIYNTKIEMITLKL</sequence>
<protein>
    <submittedName>
        <fullName evidence="1">Uncharacterized protein</fullName>
    </submittedName>
</protein>
<reference evidence="1 2" key="3">
    <citation type="submission" date="2020-02" db="EMBL/GenBank/DDBJ databases">
        <title>Flavobacterium profundi sp. nov., isolated from a deep-sea seamount.</title>
        <authorList>
            <person name="Zhang D.-C."/>
        </authorList>
    </citation>
    <scope>NUCLEOTIDE SEQUENCE [LARGE SCALE GENOMIC DNA]</scope>
    <source>
        <strain evidence="1 2">EC11</strain>
    </source>
</reference>
<accession>A0ABX0J0D7</accession>